<keyword evidence="4" id="KW-1185">Reference proteome</keyword>
<feature type="transmembrane region" description="Helical" evidence="1">
    <location>
        <begin position="38"/>
        <end position="55"/>
    </location>
</feature>
<keyword evidence="1" id="KW-1133">Transmembrane helix</keyword>
<feature type="transmembrane region" description="Helical" evidence="1">
    <location>
        <begin position="6"/>
        <end position="26"/>
    </location>
</feature>
<feature type="transmembrane region" description="Helical" evidence="1">
    <location>
        <begin position="75"/>
        <end position="93"/>
    </location>
</feature>
<protein>
    <recommendedName>
        <fullName evidence="2">YetF-like N-terminal transmembrane domain-containing protein</fullName>
    </recommendedName>
</protein>
<accession>A0ABV6KMQ9</accession>
<keyword evidence="1" id="KW-0472">Membrane</keyword>
<evidence type="ECO:0000313" key="3">
    <source>
        <dbReference type="EMBL" id="MFC0474609.1"/>
    </source>
</evidence>
<evidence type="ECO:0000259" key="2">
    <source>
        <dbReference type="Pfam" id="PF20730"/>
    </source>
</evidence>
<dbReference type="EMBL" id="JBHLUU010000016">
    <property type="protein sequence ID" value="MFC0474609.1"/>
    <property type="molecule type" value="Genomic_DNA"/>
</dbReference>
<dbReference type="Proteomes" id="UP001589738">
    <property type="component" value="Unassembled WGS sequence"/>
</dbReference>
<gene>
    <name evidence="3" type="ORF">ACFFHF_04765</name>
</gene>
<proteinExistence type="predicted"/>
<name>A0ABV6KMQ9_9BACI</name>
<dbReference type="InterPro" id="IPR048454">
    <property type="entry name" value="YetF_N"/>
</dbReference>
<dbReference type="Pfam" id="PF20730">
    <property type="entry name" value="YetF_N"/>
    <property type="match status" value="1"/>
</dbReference>
<dbReference type="RefSeq" id="WP_377057669.1">
    <property type="nucleotide sequence ID" value="NZ_JBHLUU010000016.1"/>
</dbReference>
<comment type="caution">
    <text evidence="3">The sequence shown here is derived from an EMBL/GenBank/DDBJ whole genome shotgun (WGS) entry which is preliminary data.</text>
</comment>
<organism evidence="3 4">
    <name type="scientific">Robertmurraya beringensis</name>
    <dbReference type="NCBI Taxonomy" id="641660"/>
    <lineage>
        <taxon>Bacteria</taxon>
        <taxon>Bacillati</taxon>
        <taxon>Bacillota</taxon>
        <taxon>Bacilli</taxon>
        <taxon>Bacillales</taxon>
        <taxon>Bacillaceae</taxon>
        <taxon>Robertmurraya</taxon>
    </lineage>
</organism>
<sequence length="100" mass="11360">MEEVNISFLTIKVIVGFVALFFIIIITRRTSISQLTPFHLVFILVLGDFLGNTIYEDGLAPKKWKLKKPGSNYLLKVIAPFYIVCFASLLMLLDMEPLHA</sequence>
<reference evidence="3 4" key="1">
    <citation type="submission" date="2024-09" db="EMBL/GenBank/DDBJ databases">
        <authorList>
            <person name="Sun Q."/>
            <person name="Mori K."/>
        </authorList>
    </citation>
    <scope>NUCLEOTIDE SEQUENCE [LARGE SCALE GENOMIC DNA]</scope>
    <source>
        <strain evidence="3 4">CGMCC 1.9126</strain>
    </source>
</reference>
<keyword evidence="1" id="KW-0812">Transmembrane</keyword>
<evidence type="ECO:0000256" key="1">
    <source>
        <dbReference type="SAM" id="Phobius"/>
    </source>
</evidence>
<evidence type="ECO:0000313" key="4">
    <source>
        <dbReference type="Proteomes" id="UP001589738"/>
    </source>
</evidence>
<feature type="domain" description="YetF-like N-terminal transmembrane" evidence="2">
    <location>
        <begin position="8"/>
        <end position="59"/>
    </location>
</feature>